<dbReference type="EMBL" id="UZAI01022926">
    <property type="protein sequence ID" value="VDP58775.1"/>
    <property type="molecule type" value="Genomic_DNA"/>
</dbReference>
<dbReference type="AlphaFoldDB" id="A0A183NCZ3"/>
<organism evidence="1 2">
    <name type="scientific">Schistosoma margrebowiei</name>
    <dbReference type="NCBI Taxonomy" id="48269"/>
    <lineage>
        <taxon>Eukaryota</taxon>
        <taxon>Metazoa</taxon>
        <taxon>Spiralia</taxon>
        <taxon>Lophotrochozoa</taxon>
        <taxon>Platyhelminthes</taxon>
        <taxon>Trematoda</taxon>
        <taxon>Digenea</taxon>
        <taxon>Strigeidida</taxon>
        <taxon>Schistosomatoidea</taxon>
        <taxon>Schistosomatidae</taxon>
        <taxon>Schistosoma</taxon>
    </lineage>
</organism>
<evidence type="ECO:0000313" key="1">
    <source>
        <dbReference type="EMBL" id="VDP58775.1"/>
    </source>
</evidence>
<evidence type="ECO:0000313" key="2">
    <source>
        <dbReference type="Proteomes" id="UP000277204"/>
    </source>
</evidence>
<protein>
    <submittedName>
        <fullName evidence="1">Uncharacterized protein</fullName>
    </submittedName>
</protein>
<reference evidence="1 2" key="1">
    <citation type="submission" date="2018-11" db="EMBL/GenBank/DDBJ databases">
        <authorList>
            <consortium name="Pathogen Informatics"/>
        </authorList>
    </citation>
    <scope>NUCLEOTIDE SEQUENCE [LARGE SCALE GENOMIC DNA]</scope>
    <source>
        <strain evidence="1 2">Zambia</strain>
    </source>
</reference>
<proteinExistence type="predicted"/>
<keyword evidence="2" id="KW-1185">Reference proteome</keyword>
<gene>
    <name evidence="1" type="ORF">SMRZ_LOCUS26168</name>
</gene>
<accession>A0A183NCZ3</accession>
<dbReference type="Proteomes" id="UP000277204">
    <property type="component" value="Unassembled WGS sequence"/>
</dbReference>
<name>A0A183NCZ3_9TREM</name>
<sequence length="49" mass="5476">MLIGGGQQITLDSCFVLLGTRQYGNHEGLNASCQIQSRVNQLHSQRCYH</sequence>